<sequence length="114" mass="12434">MGSAARSRTTAGPTDRLGRYAGEDARSKSPEDFSTGATSKSSLIPLRVLYDPSRRDGIGRPIGEDLRMDGDRSGSGCNGRRLFLVNLEDESCWDSQRAAGVQATPLFFTLRTEY</sequence>
<feature type="compositionally biased region" description="Polar residues" evidence="1">
    <location>
        <begin position="1"/>
        <end position="12"/>
    </location>
</feature>
<feature type="region of interest" description="Disordered" evidence="1">
    <location>
        <begin position="1"/>
        <end position="39"/>
    </location>
</feature>
<gene>
    <name evidence="2" type="ORF">CDV31_005634</name>
</gene>
<protein>
    <submittedName>
        <fullName evidence="2">Uncharacterized protein</fullName>
    </submittedName>
</protein>
<evidence type="ECO:0000313" key="2">
    <source>
        <dbReference type="EMBL" id="RSM13885.1"/>
    </source>
</evidence>
<dbReference type="Proteomes" id="UP000288429">
    <property type="component" value="Unassembled WGS sequence"/>
</dbReference>
<name>A0A428UHW3_9HYPO</name>
<comment type="caution">
    <text evidence="2">The sequence shown here is derived from an EMBL/GenBank/DDBJ whole genome shotgun (WGS) entry which is preliminary data.</text>
</comment>
<organism evidence="2 3">
    <name type="scientific">Fusarium ambrosium</name>
    <dbReference type="NCBI Taxonomy" id="131363"/>
    <lineage>
        <taxon>Eukaryota</taxon>
        <taxon>Fungi</taxon>
        <taxon>Dikarya</taxon>
        <taxon>Ascomycota</taxon>
        <taxon>Pezizomycotina</taxon>
        <taxon>Sordariomycetes</taxon>
        <taxon>Hypocreomycetidae</taxon>
        <taxon>Hypocreales</taxon>
        <taxon>Nectriaceae</taxon>
        <taxon>Fusarium</taxon>
        <taxon>Fusarium solani species complex</taxon>
    </lineage>
</organism>
<dbReference type="EMBL" id="NIZV01000059">
    <property type="protein sequence ID" value="RSM13885.1"/>
    <property type="molecule type" value="Genomic_DNA"/>
</dbReference>
<proteinExistence type="predicted"/>
<keyword evidence="3" id="KW-1185">Reference proteome</keyword>
<reference evidence="2 3" key="1">
    <citation type="submission" date="2017-06" db="EMBL/GenBank/DDBJ databases">
        <title>Cmopartive genomic analysis of Ambrosia Fusariam Clade fungi.</title>
        <authorList>
            <person name="Stajich J.E."/>
            <person name="Carrillo J."/>
            <person name="Kijimoto T."/>
            <person name="Eskalen A."/>
            <person name="O'Donnell K."/>
            <person name="Kasson M."/>
        </authorList>
    </citation>
    <scope>NUCLEOTIDE SEQUENCE [LARGE SCALE GENOMIC DNA]</scope>
    <source>
        <strain evidence="2 3">NRRL 20438</strain>
    </source>
</reference>
<accession>A0A428UHW3</accession>
<evidence type="ECO:0000256" key="1">
    <source>
        <dbReference type="SAM" id="MobiDB-lite"/>
    </source>
</evidence>
<feature type="compositionally biased region" description="Basic and acidic residues" evidence="1">
    <location>
        <begin position="16"/>
        <end position="31"/>
    </location>
</feature>
<evidence type="ECO:0000313" key="3">
    <source>
        <dbReference type="Proteomes" id="UP000288429"/>
    </source>
</evidence>
<dbReference type="AlphaFoldDB" id="A0A428UHW3"/>